<organism evidence="1 2">
    <name type="scientific">Glossina palpalis gambiensis</name>
    <dbReference type="NCBI Taxonomy" id="67801"/>
    <lineage>
        <taxon>Eukaryota</taxon>
        <taxon>Metazoa</taxon>
        <taxon>Ecdysozoa</taxon>
        <taxon>Arthropoda</taxon>
        <taxon>Hexapoda</taxon>
        <taxon>Insecta</taxon>
        <taxon>Pterygota</taxon>
        <taxon>Neoptera</taxon>
        <taxon>Endopterygota</taxon>
        <taxon>Diptera</taxon>
        <taxon>Brachycera</taxon>
        <taxon>Muscomorpha</taxon>
        <taxon>Hippoboscoidea</taxon>
        <taxon>Glossinidae</taxon>
        <taxon>Glossina</taxon>
    </lineage>
</organism>
<sequence>MAYWACTSSARCITKRSDFLNKTVVTVRLEWKQADTVLATTKCGQANNKIKESNDNEILYELRMLMCL</sequence>
<accession>A0A1B0AUE8</accession>
<dbReference type="AlphaFoldDB" id="A0A1B0AUE8"/>
<dbReference type="VEuPathDB" id="VectorBase:GPPI009062"/>
<proteinExistence type="predicted"/>
<dbReference type="EnsemblMetazoa" id="GPPI009062-RA">
    <property type="protein sequence ID" value="GPPI009062-PA"/>
    <property type="gene ID" value="GPPI009062"/>
</dbReference>
<keyword evidence="2" id="KW-1185">Reference proteome</keyword>
<evidence type="ECO:0000313" key="2">
    <source>
        <dbReference type="Proteomes" id="UP000092460"/>
    </source>
</evidence>
<reference evidence="2" key="1">
    <citation type="submission" date="2015-01" db="EMBL/GenBank/DDBJ databases">
        <authorList>
            <person name="Aksoy S."/>
            <person name="Warren W."/>
            <person name="Wilson R.K."/>
        </authorList>
    </citation>
    <scope>NUCLEOTIDE SEQUENCE [LARGE SCALE GENOMIC DNA]</scope>
    <source>
        <strain evidence="2">IAEA</strain>
    </source>
</reference>
<dbReference type="Proteomes" id="UP000092460">
    <property type="component" value="Unassembled WGS sequence"/>
</dbReference>
<evidence type="ECO:0000313" key="1">
    <source>
        <dbReference type="EnsemblMetazoa" id="GPPI009062-PA"/>
    </source>
</evidence>
<protein>
    <submittedName>
        <fullName evidence="1">Uncharacterized protein</fullName>
    </submittedName>
</protein>
<name>A0A1B0AUE8_9MUSC</name>
<dbReference type="EMBL" id="JXJN01003616">
    <property type="status" value="NOT_ANNOTATED_CDS"/>
    <property type="molecule type" value="Genomic_DNA"/>
</dbReference>
<reference evidence="1" key="2">
    <citation type="submission" date="2020-05" db="UniProtKB">
        <authorList>
            <consortium name="EnsemblMetazoa"/>
        </authorList>
    </citation>
    <scope>IDENTIFICATION</scope>
    <source>
        <strain evidence="1">IAEA</strain>
    </source>
</reference>